<dbReference type="STRING" id="1576369.SAMN05421753_101201"/>
<accession>A0A1I3B3X6</accession>
<feature type="binding site" evidence="14">
    <location>
        <position position="110"/>
    </location>
    <ligand>
        <name>ATP</name>
        <dbReference type="ChEBI" id="CHEBI:30616"/>
    </ligand>
</feature>
<keyword evidence="7 13" id="KW-0819">tRNA processing</keyword>
<proteinExistence type="inferred from homology"/>
<dbReference type="Gene3D" id="3.90.870.10">
    <property type="entry name" value="DHBP synthase"/>
    <property type="match status" value="1"/>
</dbReference>
<keyword evidence="5 13" id="KW-0963">Cytoplasm</keyword>
<dbReference type="FunFam" id="3.90.870.10:FF:000009">
    <property type="entry name" value="Threonylcarbamoyl-AMP synthase, putative"/>
    <property type="match status" value="1"/>
</dbReference>
<dbReference type="NCBIfam" id="TIGR00057">
    <property type="entry name" value="L-threonylcarbamoyladenylate synthase"/>
    <property type="match status" value="1"/>
</dbReference>
<dbReference type="RefSeq" id="WP_092047096.1">
    <property type="nucleotide sequence ID" value="NZ_FOQD01000001.1"/>
</dbReference>
<dbReference type="InterPro" id="IPR017945">
    <property type="entry name" value="DHBP_synth_RibB-like_a/b_dom"/>
</dbReference>
<keyword evidence="10 13" id="KW-0067">ATP-binding</keyword>
<dbReference type="GO" id="GO:0008033">
    <property type="term" value="P:tRNA processing"/>
    <property type="evidence" value="ECO:0007669"/>
    <property type="project" value="UniProtKB-KW"/>
</dbReference>
<dbReference type="InterPro" id="IPR050156">
    <property type="entry name" value="TC-AMP_synthase_SUA5"/>
</dbReference>
<comment type="similarity">
    <text evidence="2 13">Belongs to the SUA5 family.</text>
</comment>
<dbReference type="EMBL" id="FOQD01000001">
    <property type="protein sequence ID" value="SFH56649.1"/>
    <property type="molecule type" value="Genomic_DNA"/>
</dbReference>
<dbReference type="InterPro" id="IPR010923">
    <property type="entry name" value="T(6)A37_SUA5"/>
</dbReference>
<sequence>MTAQLTTDVAQAAAILRSGGLVAFATETVYGLGANALVELAVARVFAAKQRPTFDPLIVHLADANDLATVACDVPEPAQRLIEAFWPGPLTLVLPKQPVVPDLVTAGLGTVAVRVPAHPMARELIRLSGVPIAAPSANPFGRISPTTAQHVLDFLSEEIDMVLDGGACVVGVESTVLECSADGSVRLLRPGGLTIEEIEACIGPLAARGPTILDQHSPQVSPGLLAQHYAPRTRLLIVEDWAAAPYGENTGVLAFTAIASPENYGAVEILAPDGSLETATARFFAALRRLDEADVELIIAQRFPDHGLGRALNDRLIRAAGKWSEG</sequence>
<dbReference type="OrthoDB" id="9814580at2"/>
<gene>
    <name evidence="16" type="ORF">SAMN05421753_101201</name>
</gene>
<dbReference type="PANTHER" id="PTHR17490:SF16">
    <property type="entry name" value="THREONYLCARBAMOYL-AMP SYNTHASE"/>
    <property type="match status" value="1"/>
</dbReference>
<evidence type="ECO:0000256" key="3">
    <source>
        <dbReference type="ARBA" id="ARBA00012584"/>
    </source>
</evidence>
<dbReference type="PANTHER" id="PTHR17490">
    <property type="entry name" value="SUA5"/>
    <property type="match status" value="1"/>
</dbReference>
<keyword evidence="8 13" id="KW-0548">Nucleotidyltransferase</keyword>
<evidence type="ECO:0000313" key="16">
    <source>
        <dbReference type="EMBL" id="SFH56649.1"/>
    </source>
</evidence>
<dbReference type="GO" id="GO:0005737">
    <property type="term" value="C:cytoplasm"/>
    <property type="evidence" value="ECO:0007669"/>
    <property type="project" value="UniProtKB-SubCell"/>
</dbReference>
<evidence type="ECO:0000256" key="1">
    <source>
        <dbReference type="ARBA" id="ARBA00004496"/>
    </source>
</evidence>
<dbReference type="InterPro" id="IPR038385">
    <property type="entry name" value="Sua5/YwlC_C"/>
</dbReference>
<evidence type="ECO:0000256" key="6">
    <source>
        <dbReference type="ARBA" id="ARBA00022679"/>
    </source>
</evidence>
<feature type="binding site" evidence="14">
    <location>
        <position position="229"/>
    </location>
    <ligand>
        <name>ATP</name>
        <dbReference type="ChEBI" id="CHEBI:30616"/>
    </ligand>
</feature>
<evidence type="ECO:0000259" key="15">
    <source>
        <dbReference type="PROSITE" id="PS51163"/>
    </source>
</evidence>
<evidence type="ECO:0000256" key="2">
    <source>
        <dbReference type="ARBA" id="ARBA00007663"/>
    </source>
</evidence>
<evidence type="ECO:0000256" key="12">
    <source>
        <dbReference type="ARBA" id="ARBA00048366"/>
    </source>
</evidence>
<feature type="binding site" evidence="14">
    <location>
        <position position="144"/>
    </location>
    <ligand>
        <name>ATP</name>
        <dbReference type="ChEBI" id="CHEBI:30616"/>
    </ligand>
</feature>
<feature type="binding site" evidence="14">
    <location>
        <position position="28"/>
    </location>
    <ligand>
        <name>L-threonine</name>
        <dbReference type="ChEBI" id="CHEBI:57926"/>
    </ligand>
</feature>
<feature type="binding site" evidence="14">
    <location>
        <position position="51"/>
    </location>
    <ligand>
        <name>ATP</name>
        <dbReference type="ChEBI" id="CHEBI:30616"/>
    </ligand>
</feature>
<feature type="binding site" evidence="14">
    <location>
        <position position="60"/>
    </location>
    <ligand>
        <name>L-threonine</name>
        <dbReference type="ChEBI" id="CHEBI:57926"/>
    </ligand>
</feature>
<dbReference type="PROSITE" id="PS51163">
    <property type="entry name" value="YRDC"/>
    <property type="match status" value="1"/>
</dbReference>
<dbReference type="Pfam" id="PF03481">
    <property type="entry name" value="Sua5_C"/>
    <property type="match status" value="1"/>
</dbReference>
<feature type="binding site" evidence="14">
    <location>
        <position position="136"/>
    </location>
    <ligand>
        <name>ATP</name>
        <dbReference type="ChEBI" id="CHEBI:30616"/>
    </ligand>
</feature>
<dbReference type="Proteomes" id="UP000199518">
    <property type="component" value="Unassembled WGS sequence"/>
</dbReference>
<comment type="function">
    <text evidence="13">Required for the formation of a threonylcarbamoyl group on adenosine at position 37 (t(6)A37) in tRNAs that read codons beginning with adenine.</text>
</comment>
<dbReference type="GO" id="GO:0061710">
    <property type="term" value="F:L-threonylcarbamoyladenylate synthase"/>
    <property type="evidence" value="ECO:0007669"/>
    <property type="project" value="UniProtKB-EC"/>
</dbReference>
<feature type="binding site" evidence="14">
    <location>
        <position position="174"/>
    </location>
    <ligand>
        <name>L-threonine</name>
        <dbReference type="ChEBI" id="CHEBI:57926"/>
    </ligand>
</feature>
<dbReference type="PIRSF" id="PIRSF004930">
    <property type="entry name" value="Tln_factor_SUA5"/>
    <property type="match status" value="1"/>
</dbReference>
<dbReference type="InterPro" id="IPR005145">
    <property type="entry name" value="Sua5_C"/>
</dbReference>
<dbReference type="AlphaFoldDB" id="A0A1I3B3X6"/>
<evidence type="ECO:0000256" key="9">
    <source>
        <dbReference type="ARBA" id="ARBA00022741"/>
    </source>
</evidence>
<organism evidence="16 17">
    <name type="scientific">Planctomicrobium piriforme</name>
    <dbReference type="NCBI Taxonomy" id="1576369"/>
    <lineage>
        <taxon>Bacteria</taxon>
        <taxon>Pseudomonadati</taxon>
        <taxon>Planctomycetota</taxon>
        <taxon>Planctomycetia</taxon>
        <taxon>Planctomycetales</taxon>
        <taxon>Planctomycetaceae</taxon>
        <taxon>Planctomicrobium</taxon>
    </lineage>
</organism>
<dbReference type="SUPFAM" id="SSF55821">
    <property type="entry name" value="YrdC/RibB"/>
    <property type="match status" value="1"/>
</dbReference>
<dbReference type="GO" id="GO:0003725">
    <property type="term" value="F:double-stranded RNA binding"/>
    <property type="evidence" value="ECO:0007669"/>
    <property type="project" value="UniProtKB-UniRule"/>
</dbReference>
<evidence type="ECO:0000256" key="8">
    <source>
        <dbReference type="ARBA" id="ARBA00022695"/>
    </source>
</evidence>
<comment type="catalytic activity">
    <reaction evidence="12 13">
        <text>L-threonine + hydrogencarbonate + ATP = L-threonylcarbamoyladenylate + diphosphate + H2O</text>
        <dbReference type="Rhea" id="RHEA:36407"/>
        <dbReference type="ChEBI" id="CHEBI:15377"/>
        <dbReference type="ChEBI" id="CHEBI:17544"/>
        <dbReference type="ChEBI" id="CHEBI:30616"/>
        <dbReference type="ChEBI" id="CHEBI:33019"/>
        <dbReference type="ChEBI" id="CHEBI:57926"/>
        <dbReference type="ChEBI" id="CHEBI:73682"/>
        <dbReference type="EC" id="2.7.7.87"/>
    </reaction>
</comment>
<dbReference type="EC" id="2.7.7.87" evidence="3 13"/>
<feature type="binding site" evidence="14">
    <location>
        <position position="114"/>
    </location>
    <ligand>
        <name>L-threonine</name>
        <dbReference type="ChEBI" id="CHEBI:57926"/>
    </ligand>
</feature>
<feature type="domain" description="YrdC-like" evidence="15">
    <location>
        <begin position="6"/>
        <end position="193"/>
    </location>
</feature>
<dbReference type="GO" id="GO:0005524">
    <property type="term" value="F:ATP binding"/>
    <property type="evidence" value="ECO:0007669"/>
    <property type="project" value="UniProtKB-UniRule"/>
</dbReference>
<dbReference type="GO" id="GO:0000049">
    <property type="term" value="F:tRNA binding"/>
    <property type="evidence" value="ECO:0007669"/>
    <property type="project" value="TreeGrafter"/>
</dbReference>
<evidence type="ECO:0000256" key="5">
    <source>
        <dbReference type="ARBA" id="ARBA00022490"/>
    </source>
</evidence>
<comment type="subcellular location">
    <subcellularLocation>
        <location evidence="1 13">Cytoplasm</location>
    </subcellularLocation>
</comment>
<evidence type="ECO:0000313" key="17">
    <source>
        <dbReference type="Proteomes" id="UP000199518"/>
    </source>
</evidence>
<keyword evidence="9 13" id="KW-0547">Nucleotide-binding</keyword>
<reference evidence="17" key="1">
    <citation type="submission" date="2016-10" db="EMBL/GenBank/DDBJ databases">
        <authorList>
            <person name="Varghese N."/>
            <person name="Submissions S."/>
        </authorList>
    </citation>
    <scope>NUCLEOTIDE SEQUENCE [LARGE SCALE GENOMIC DNA]</scope>
    <source>
        <strain evidence="17">DSM 26348</strain>
    </source>
</reference>
<evidence type="ECO:0000256" key="4">
    <source>
        <dbReference type="ARBA" id="ARBA00015492"/>
    </source>
</evidence>
<protein>
    <recommendedName>
        <fullName evidence="4 13">Threonylcarbamoyl-AMP synthase</fullName>
        <shortName evidence="13">TC-AMP synthase</shortName>
        <ecNumber evidence="3 13">2.7.7.87</ecNumber>
    </recommendedName>
    <alternativeName>
        <fullName evidence="11 13">L-threonylcarbamoyladenylate synthase</fullName>
    </alternativeName>
</protein>
<dbReference type="Pfam" id="PF01300">
    <property type="entry name" value="Sua5_yciO_yrdC"/>
    <property type="match status" value="1"/>
</dbReference>
<evidence type="ECO:0000256" key="14">
    <source>
        <dbReference type="PIRSR" id="PIRSR004930-1"/>
    </source>
</evidence>
<evidence type="ECO:0000256" key="7">
    <source>
        <dbReference type="ARBA" id="ARBA00022694"/>
    </source>
</evidence>
<evidence type="ECO:0000256" key="13">
    <source>
        <dbReference type="PIRNR" id="PIRNR004930"/>
    </source>
</evidence>
<name>A0A1I3B3X6_9PLAN</name>
<keyword evidence="17" id="KW-1185">Reference proteome</keyword>
<dbReference type="InterPro" id="IPR006070">
    <property type="entry name" value="Sua5-like_dom"/>
</dbReference>
<dbReference type="Gene3D" id="3.40.50.11030">
    <property type="entry name" value="Threonylcarbamoyl-AMP synthase, C-terminal domain"/>
    <property type="match status" value="1"/>
</dbReference>
<keyword evidence="6 13" id="KW-0808">Transferase</keyword>
<feature type="binding site" evidence="14">
    <location>
        <position position="134"/>
    </location>
    <ligand>
        <name>L-threonine</name>
        <dbReference type="ChEBI" id="CHEBI:57926"/>
    </ligand>
</feature>
<feature type="binding site" evidence="14">
    <location>
        <position position="189"/>
    </location>
    <ligand>
        <name>ATP</name>
        <dbReference type="ChEBI" id="CHEBI:30616"/>
    </ligand>
</feature>
<evidence type="ECO:0000256" key="11">
    <source>
        <dbReference type="ARBA" id="ARBA00029774"/>
    </source>
</evidence>
<dbReference type="GO" id="GO:0006450">
    <property type="term" value="P:regulation of translational fidelity"/>
    <property type="evidence" value="ECO:0007669"/>
    <property type="project" value="TreeGrafter"/>
</dbReference>
<evidence type="ECO:0000256" key="10">
    <source>
        <dbReference type="ARBA" id="ARBA00022840"/>
    </source>
</evidence>